<feature type="transmembrane region" description="Helical" evidence="6">
    <location>
        <begin position="93"/>
        <end position="113"/>
    </location>
</feature>
<organism evidence="7 8">
    <name type="scientific">Rhodoferax ferrireducens</name>
    <dbReference type="NCBI Taxonomy" id="192843"/>
    <lineage>
        <taxon>Bacteria</taxon>
        <taxon>Pseudomonadati</taxon>
        <taxon>Pseudomonadota</taxon>
        <taxon>Betaproteobacteria</taxon>
        <taxon>Burkholderiales</taxon>
        <taxon>Comamonadaceae</taxon>
        <taxon>Rhodoferax</taxon>
    </lineage>
</organism>
<keyword evidence="5 6" id="KW-0472">Membrane</keyword>
<evidence type="ECO:0000256" key="2">
    <source>
        <dbReference type="ARBA" id="ARBA00022475"/>
    </source>
</evidence>
<feature type="transmembrane region" description="Helical" evidence="6">
    <location>
        <begin position="256"/>
        <end position="285"/>
    </location>
</feature>
<name>A0A1W9KY09_9BURK</name>
<dbReference type="CDD" id="cd06581">
    <property type="entry name" value="TM_PBP1_LivM_like"/>
    <property type="match status" value="1"/>
</dbReference>
<feature type="transmembrane region" description="Helical" evidence="6">
    <location>
        <begin position="330"/>
        <end position="352"/>
    </location>
</feature>
<dbReference type="AlphaFoldDB" id="A0A1W9KY09"/>
<keyword evidence="2" id="KW-1003">Cell membrane</keyword>
<dbReference type="PANTHER" id="PTHR30482">
    <property type="entry name" value="HIGH-AFFINITY BRANCHED-CHAIN AMINO ACID TRANSPORT SYSTEM PERMEASE"/>
    <property type="match status" value="1"/>
</dbReference>
<dbReference type="InterPro" id="IPR001851">
    <property type="entry name" value="ABC_transp_permease"/>
</dbReference>
<evidence type="ECO:0000313" key="7">
    <source>
        <dbReference type="EMBL" id="OQW89537.1"/>
    </source>
</evidence>
<reference evidence="7 8" key="1">
    <citation type="submission" date="2017-01" db="EMBL/GenBank/DDBJ databases">
        <title>Novel large sulfur bacteria in the metagenomes of groundwater-fed chemosynthetic microbial mats in the Lake Huron basin.</title>
        <authorList>
            <person name="Sharrar A.M."/>
            <person name="Flood B.E."/>
            <person name="Bailey J.V."/>
            <person name="Jones D.S."/>
            <person name="Biddanda B."/>
            <person name="Ruberg S.A."/>
            <person name="Marcus D.N."/>
            <person name="Dick G.J."/>
        </authorList>
    </citation>
    <scope>NUCLEOTIDE SEQUENCE [LARGE SCALE GENOMIC DNA]</scope>
    <source>
        <strain evidence="7">A7</strain>
    </source>
</reference>
<evidence type="ECO:0000256" key="3">
    <source>
        <dbReference type="ARBA" id="ARBA00022692"/>
    </source>
</evidence>
<dbReference type="Proteomes" id="UP000192505">
    <property type="component" value="Unassembled WGS sequence"/>
</dbReference>
<evidence type="ECO:0000256" key="5">
    <source>
        <dbReference type="ARBA" id="ARBA00023136"/>
    </source>
</evidence>
<proteinExistence type="predicted"/>
<feature type="transmembrane region" description="Helical" evidence="6">
    <location>
        <begin position="120"/>
        <end position="143"/>
    </location>
</feature>
<dbReference type="PANTHER" id="PTHR30482:SF17">
    <property type="entry name" value="ABC TRANSPORTER ATP-BINDING PROTEIN"/>
    <property type="match status" value="1"/>
</dbReference>
<feature type="transmembrane region" description="Helical" evidence="6">
    <location>
        <begin position="291"/>
        <end position="318"/>
    </location>
</feature>
<feature type="transmembrane region" description="Helical" evidence="6">
    <location>
        <begin position="35"/>
        <end position="54"/>
    </location>
</feature>
<feature type="transmembrane region" description="Helical" evidence="6">
    <location>
        <begin position="66"/>
        <end position="87"/>
    </location>
</feature>
<dbReference type="Pfam" id="PF02653">
    <property type="entry name" value="BPD_transp_2"/>
    <property type="match status" value="1"/>
</dbReference>
<keyword evidence="4 6" id="KW-1133">Transmembrane helix</keyword>
<evidence type="ECO:0000313" key="8">
    <source>
        <dbReference type="Proteomes" id="UP000192505"/>
    </source>
</evidence>
<gene>
    <name evidence="7" type="ORF">BWK72_04165</name>
</gene>
<accession>A0A1W9KY09</accession>
<feature type="transmembrane region" description="Helical" evidence="6">
    <location>
        <begin position="168"/>
        <end position="188"/>
    </location>
</feature>
<dbReference type="GO" id="GO:0005886">
    <property type="term" value="C:plasma membrane"/>
    <property type="evidence" value="ECO:0007669"/>
    <property type="project" value="UniProtKB-SubCell"/>
</dbReference>
<comment type="subcellular location">
    <subcellularLocation>
        <location evidence="1">Cell membrane</location>
        <topology evidence="1">Multi-pass membrane protein</topology>
    </subcellularLocation>
</comment>
<evidence type="ECO:0000256" key="6">
    <source>
        <dbReference type="SAM" id="Phobius"/>
    </source>
</evidence>
<dbReference type="GO" id="GO:0015658">
    <property type="term" value="F:branched-chain amino acid transmembrane transporter activity"/>
    <property type="evidence" value="ECO:0007669"/>
    <property type="project" value="InterPro"/>
</dbReference>
<feature type="transmembrane region" description="Helical" evidence="6">
    <location>
        <begin position="12"/>
        <end position="29"/>
    </location>
</feature>
<sequence>MSTPRQNKLSPALVWGGYTLVLFLAPLLLTGSLSQALLSQMGIAIIICLSYNLLLGQGGMVSFGHAVYVGMGAFLAIHTLNLVSAGWLLPVSLIPLVGGLGSALLALALGWVTTRRAGTAFAMITFGMGELVWAAALVLPRFFGGEGGVSGNRVAGSAALGLTLGPPIQLYVLIALYTLVCTALMYALTRTPLGRLLNAVRDNPERVAFVGYNPQKVRYRVFVIAAFFAGVAGGLSALHFEIVSAEVFSAQRSGAYLLFTFMGGSTLFFGPVLGAVLMVLALGLLPGLTPAWLLYLGVVFVGMVMLAPGGLAGLLVTLWQRAGQGAWRRLWPGQLALVASAFIAVSPIILWVELTFRLQQADELAPTLSLLGLTLDAHSPASWLGSGVVGLLGAGMWLASRRWLARKSALVAGESAR</sequence>
<keyword evidence="3 6" id="KW-0812">Transmembrane</keyword>
<evidence type="ECO:0000256" key="4">
    <source>
        <dbReference type="ARBA" id="ARBA00022989"/>
    </source>
</evidence>
<dbReference type="EMBL" id="MTEI01000002">
    <property type="protein sequence ID" value="OQW89537.1"/>
    <property type="molecule type" value="Genomic_DNA"/>
</dbReference>
<protein>
    <submittedName>
        <fullName evidence="7">Branched-chain amino acid ABC transporter permease</fullName>
    </submittedName>
</protein>
<dbReference type="InterPro" id="IPR043428">
    <property type="entry name" value="LivM-like"/>
</dbReference>
<evidence type="ECO:0000256" key="1">
    <source>
        <dbReference type="ARBA" id="ARBA00004651"/>
    </source>
</evidence>
<comment type="caution">
    <text evidence="7">The sequence shown here is derived from an EMBL/GenBank/DDBJ whole genome shotgun (WGS) entry which is preliminary data.</text>
</comment>